<feature type="compositionally biased region" description="Low complexity" evidence="1">
    <location>
        <begin position="680"/>
        <end position="691"/>
    </location>
</feature>
<dbReference type="PANTHER" id="PTHR45716:SF2">
    <property type="entry name" value="BITESIZE, ISOFORM I"/>
    <property type="match status" value="1"/>
</dbReference>
<feature type="compositionally biased region" description="Polar residues" evidence="1">
    <location>
        <begin position="890"/>
        <end position="915"/>
    </location>
</feature>
<evidence type="ECO:0000259" key="2">
    <source>
        <dbReference type="PROSITE" id="PS50004"/>
    </source>
</evidence>
<feature type="region of interest" description="Disordered" evidence="1">
    <location>
        <begin position="621"/>
        <end position="742"/>
    </location>
</feature>
<dbReference type="InterPro" id="IPR013083">
    <property type="entry name" value="Znf_RING/FYVE/PHD"/>
</dbReference>
<dbReference type="EnsemblMetazoa" id="RPRC000997-RA">
    <property type="protein sequence ID" value="RPRC000997-PA"/>
    <property type="gene ID" value="RPRC000997"/>
</dbReference>
<feature type="domain" description="C2" evidence="2">
    <location>
        <begin position="1968"/>
        <end position="2090"/>
    </location>
</feature>
<feature type="compositionally biased region" description="Gly residues" evidence="1">
    <location>
        <begin position="1827"/>
        <end position="1838"/>
    </location>
</feature>
<dbReference type="FunCoup" id="T1HAE2">
    <property type="interactions" value="18"/>
</dbReference>
<dbReference type="SUPFAM" id="SSF49562">
    <property type="entry name" value="C2 domain (Calcium/lipid-binding domain, CaLB)"/>
    <property type="match status" value="2"/>
</dbReference>
<dbReference type="Gene3D" id="2.60.40.150">
    <property type="entry name" value="C2 domain"/>
    <property type="match status" value="2"/>
</dbReference>
<dbReference type="GO" id="GO:0042043">
    <property type="term" value="F:neurexin family protein binding"/>
    <property type="evidence" value="ECO:0007669"/>
    <property type="project" value="TreeGrafter"/>
</dbReference>
<dbReference type="eggNOG" id="KOG1028">
    <property type="taxonomic scope" value="Eukaryota"/>
</dbReference>
<feature type="compositionally biased region" description="Basic and acidic residues" evidence="1">
    <location>
        <begin position="1346"/>
        <end position="1367"/>
    </location>
</feature>
<evidence type="ECO:0000313" key="4">
    <source>
        <dbReference type="Proteomes" id="UP000015103"/>
    </source>
</evidence>
<dbReference type="STRING" id="13249.T1HAE2"/>
<dbReference type="PANTHER" id="PTHR45716">
    <property type="entry name" value="BITESIZE, ISOFORM I"/>
    <property type="match status" value="1"/>
</dbReference>
<dbReference type="GO" id="GO:0070382">
    <property type="term" value="C:exocytic vesicle"/>
    <property type="evidence" value="ECO:0007669"/>
    <property type="project" value="TreeGrafter"/>
</dbReference>
<accession>T1HAE2</accession>
<dbReference type="CDD" id="cd04020">
    <property type="entry name" value="C2B_SLP_1-2-3-4"/>
    <property type="match status" value="1"/>
</dbReference>
<dbReference type="Pfam" id="PF00168">
    <property type="entry name" value="C2"/>
    <property type="match status" value="2"/>
</dbReference>
<dbReference type="GO" id="GO:0005886">
    <property type="term" value="C:plasma membrane"/>
    <property type="evidence" value="ECO:0007669"/>
    <property type="project" value="TreeGrafter"/>
</dbReference>
<feature type="compositionally biased region" description="Polar residues" evidence="1">
    <location>
        <begin position="1233"/>
        <end position="1244"/>
    </location>
</feature>
<dbReference type="InterPro" id="IPR041282">
    <property type="entry name" value="FYVE_2"/>
</dbReference>
<feature type="domain" description="C2" evidence="2">
    <location>
        <begin position="2113"/>
        <end position="2237"/>
    </location>
</feature>
<dbReference type="SUPFAM" id="SSF57903">
    <property type="entry name" value="FYVE/PHD zinc finger"/>
    <property type="match status" value="1"/>
</dbReference>
<feature type="compositionally biased region" description="Basic and acidic residues" evidence="1">
    <location>
        <begin position="1725"/>
        <end position="1744"/>
    </location>
</feature>
<dbReference type="InterPro" id="IPR035892">
    <property type="entry name" value="C2_domain_sf"/>
</dbReference>
<feature type="region of interest" description="Disordered" evidence="1">
    <location>
        <begin position="1670"/>
        <end position="1744"/>
    </location>
</feature>
<feature type="compositionally biased region" description="Basic and acidic residues" evidence="1">
    <location>
        <begin position="1395"/>
        <end position="1408"/>
    </location>
</feature>
<feature type="compositionally biased region" description="Polar residues" evidence="1">
    <location>
        <begin position="1858"/>
        <end position="1873"/>
    </location>
</feature>
<dbReference type="OMA" id="IFASEHQ"/>
<feature type="region of interest" description="Disordered" evidence="1">
    <location>
        <begin position="1233"/>
        <end position="1264"/>
    </location>
</feature>
<dbReference type="SMART" id="SM00239">
    <property type="entry name" value="C2"/>
    <property type="match status" value="2"/>
</dbReference>
<feature type="compositionally biased region" description="Acidic residues" evidence="1">
    <location>
        <begin position="1697"/>
        <end position="1715"/>
    </location>
</feature>
<dbReference type="VEuPathDB" id="VectorBase:RPRC000997"/>
<feature type="compositionally biased region" description="Basic residues" evidence="1">
    <location>
        <begin position="1302"/>
        <end position="1312"/>
    </location>
</feature>
<dbReference type="CDD" id="cd15747">
    <property type="entry name" value="FYVE_Slp3_4_5"/>
    <property type="match status" value="1"/>
</dbReference>
<name>T1HAE2_RHOPR</name>
<dbReference type="EMBL" id="ACPB03021422">
    <property type="status" value="NOT_ANNOTATED_CDS"/>
    <property type="molecule type" value="Genomic_DNA"/>
</dbReference>
<dbReference type="GO" id="GO:0006887">
    <property type="term" value="P:exocytosis"/>
    <property type="evidence" value="ECO:0007669"/>
    <property type="project" value="TreeGrafter"/>
</dbReference>
<feature type="region of interest" description="Disordered" evidence="1">
    <location>
        <begin position="1813"/>
        <end position="1882"/>
    </location>
</feature>
<protein>
    <recommendedName>
        <fullName evidence="2">C2 domain-containing protein</fullName>
    </recommendedName>
</protein>
<feature type="compositionally biased region" description="Low complexity" evidence="1">
    <location>
        <begin position="303"/>
        <end position="315"/>
    </location>
</feature>
<sequence>MATVPVITLVTGRTDLFAAECKVAGSQRLCLHKALGFLTVLRLKAELQTLRRKGAVCANSNSNNLSSGVNSTAGATGGRRRCGRCRGELGRIINRGLCCPGCRLRVCKSCRQYLEHSPTVQWLCTLCQYHLEEKSASGDWMKEFVKQPSDSGGRSINSTETIKRTIQRSWTFSDVSPSPWCYLRGSPEMRAYSSMPRHQDCEFICTPDFTKPPIQIASSEQSIQTKPLLQQGEETTIKANVVEDETQKVMPLEVVVPEVAVEDEETLMAEQPMLQSSGELVDSSYYSNPVPEEERSPMRPQNSSPSPVAPSSPASERSLQRHPTPSPTAQLFRKVALRIDARNLPPGVTPPRSRRRLLTAGEIQLGDDSMDTGQGFIETSSKVLLPDSDGYKLVYISSSDSSSREELQSDDGCYVDRSGGELSSEDCDWDYFECWQGSNSNNNSNVNNNSRVRLSGCNSQSGGDSCSSDGSTAAHDRLAQLAGVPVDYSVAAGVQCSTCPPNLVPLHVPIPVPFPVPVPVFFPVPVSLSADRHGETMNTHLLPDSETLPLDELLCNKALSPLISADQIVQKDRKGETETEESVVLKVYKNLDTTDYVLPTPAPEDMLRLSEAKLRDFTDYRDDNSLSSISSSGEENERHTPSKRIYTLNPHSSEDDETAEEDDENGFSEEFSLAVTPPRSLTSCSTSSASTSEDDEEKKSFKRTYVLCEDDDSDDSEEANSSEDVSSGEIKENGKEAEEKPLLENVETIEEITNSAPLVSKNIVLVVEGDVSQQLSCINSGGSEQDLDTTSVGGLGGLLSSGATLFPETTQLQPDVEWRPQNLHQTTTTVTDTYSDSDREETVKVAVQRVMDNAEQGDDEEEPEAKLNASQTESLLEESLTTCSSALEPQSTSTELGCNSTEMLSSSEPRTTGLFNNRDEISDRSLLSEFSVTDKTVSSSSGSIFASEHQCEVIESIITFSNVEVFQVCSEFLEAEKKFSEICAIVADKSGSGASGSDSEEVPAGGIGVGTVEMLPAAVTTGPENTSDEFSGTESMEMPLEDLLERSIQERGEDATSVTTLPVTISSEPTQQSAASGKYTSLVMITQQEHASAQPSPPNIAVTNLEEEKSTVSDMVRVVTGTNTLSNVVCLEEGLADDDSWVEDLDREEVVTTTEDSSEEEAFPDREEELRGYHRSAIDFTLHTIAEESCEESEVEAEKNKPTELEKYFFYGLGENATNREEREIDTMSETSSIYSGGMESNSGGVEEPADGARTPGEDVNADTASSRLEKYFLSAFMGFNRRDSDGSVGSDSEGRPSPEQRRKRLVRRGTGRPHSSSLDNLTDTQAESVGQGDTQNETEASSTETDSHDEQVTSFDKVDGQFDTVKRTKKKKRSVPSMSDGDLMEVPENYPSGSKEELNHSTDEGGGKKTPRPDTPPSELTRNKQQSRDSGFVGSCDDLLKETRETAEPLNNKEIPSNPTEVSNEPCPPPTAALSRKDSFNNWSSDEETNLMMSKMRAFFKTMVGSQPKGASPNLKPKTKPPQLVYFESELTRLMKTVPGIRDEQVREIVEYLSSEDTWSDSYDSSDYTSSDLEISNKRSALQEEISASCRQIISNFESGGGAVVGELMQGECSPPPEQNTALVCQRLVASFSRMEAPKCDSTSQNSPPLIEKVMQHIGTRLWALMHEVSGGEGSSPRINGRHRRLTPKLSATSTTEEEEEEEAGAEEVEDDSVDNYSPLPRSKSHDPLLEENRQETSDNERFSWRGSFESALMASDSRTRLAESGVVSSSQLALAAKRRSHGDLMFKSFSREQLDRVRSCGSIGGSVEDKIWARQKRRRSSVPDSGGGSGGSGGSADGEEDSDCGGGTADRATLPRSLQASSGAGAATNSLPRLPTTPVLPQTTIYKSHSVHQFTVKSARYRPPGYRGSPVAPPPRRDRRARSQTASQSSLSTVFSKLDVETCDDASICSEPVGGRAAEEEVDRLINHHRATALGGSRSQPNRNLKNLLISQTSLPFGFYVLKVVYVKVYLLPDKSKSGKRKTRVKKHTLNPIFDEVLKFQVSLEGLEHRTLWLSVWHSDMFGRNDFLGEVLMPLENKVFDDPNYKFYTLQERSEMVEELHCRGELIVGLKYETPDENSQAKKRPSKGCLYVLIKEAKNLPAVKSNGTSDPFCKSYLLPDKGRSSKQKAPVVRKSCNPSWHHTFTYHNVSMDELAERSLELTIWDHDRLASNEFLGGVRLNIGTGKHQGRLVDWMDASGNEVTLWQRMIEKPNFWVESCLPLRPSLDLRTNP</sequence>
<reference evidence="3" key="1">
    <citation type="submission" date="2015-05" db="UniProtKB">
        <authorList>
            <consortium name="EnsemblMetazoa"/>
        </authorList>
    </citation>
    <scope>IDENTIFICATION</scope>
</reference>
<dbReference type="InterPro" id="IPR011011">
    <property type="entry name" value="Znf_FYVE_PHD"/>
</dbReference>
<evidence type="ECO:0000256" key="1">
    <source>
        <dbReference type="SAM" id="MobiDB-lite"/>
    </source>
</evidence>
<feature type="compositionally biased region" description="Basic and acidic residues" evidence="1">
    <location>
        <begin position="729"/>
        <end position="742"/>
    </location>
</feature>
<feature type="compositionally biased region" description="Basic and acidic residues" evidence="1">
    <location>
        <begin position="1439"/>
        <end position="1448"/>
    </location>
</feature>
<dbReference type="InParanoid" id="T1HAE2"/>
<keyword evidence="4" id="KW-1185">Reference proteome</keyword>
<feature type="region of interest" description="Disordered" evidence="1">
    <location>
        <begin position="1281"/>
        <end position="1483"/>
    </location>
</feature>
<feature type="region of interest" description="Disordered" evidence="1">
    <location>
        <begin position="270"/>
        <end position="328"/>
    </location>
</feature>
<feature type="compositionally biased region" description="Acidic residues" evidence="1">
    <location>
        <begin position="708"/>
        <end position="721"/>
    </location>
</feature>
<dbReference type="HOGENOM" id="CLU_230425_0_0_1"/>
<dbReference type="PROSITE" id="PS50004">
    <property type="entry name" value="C2"/>
    <property type="match status" value="2"/>
</dbReference>
<dbReference type="CDD" id="cd08521">
    <property type="entry name" value="C2A_SLP"/>
    <property type="match status" value="1"/>
</dbReference>
<feature type="region of interest" description="Disordered" evidence="1">
    <location>
        <begin position="1898"/>
        <end position="1934"/>
    </location>
</feature>
<dbReference type="InterPro" id="IPR043567">
    <property type="entry name" value="SYTL1-5_C2B"/>
</dbReference>
<organism evidence="3 4">
    <name type="scientific">Rhodnius prolixus</name>
    <name type="common">Triatomid bug</name>
    <dbReference type="NCBI Taxonomy" id="13249"/>
    <lineage>
        <taxon>Eukaryota</taxon>
        <taxon>Metazoa</taxon>
        <taxon>Ecdysozoa</taxon>
        <taxon>Arthropoda</taxon>
        <taxon>Hexapoda</taxon>
        <taxon>Insecta</taxon>
        <taxon>Pterygota</taxon>
        <taxon>Neoptera</taxon>
        <taxon>Paraneoptera</taxon>
        <taxon>Hemiptera</taxon>
        <taxon>Heteroptera</taxon>
        <taxon>Panheteroptera</taxon>
        <taxon>Cimicomorpha</taxon>
        <taxon>Reduviidae</taxon>
        <taxon>Triatominae</taxon>
        <taxon>Rhodnius</taxon>
    </lineage>
</organism>
<feature type="region of interest" description="Disordered" evidence="1">
    <location>
        <begin position="890"/>
        <end position="917"/>
    </location>
</feature>
<dbReference type="Gene3D" id="3.30.40.10">
    <property type="entry name" value="Zinc/RING finger domain, C3HC4 (zinc finger)"/>
    <property type="match status" value="1"/>
</dbReference>
<evidence type="ECO:0000313" key="3">
    <source>
        <dbReference type="EnsemblMetazoa" id="RPRC000997-PA"/>
    </source>
</evidence>
<dbReference type="InterPro" id="IPR000008">
    <property type="entry name" value="C2_dom"/>
</dbReference>
<feature type="compositionally biased region" description="Polar residues" evidence="1">
    <location>
        <begin position="1314"/>
        <end position="1345"/>
    </location>
</feature>
<dbReference type="Proteomes" id="UP000015103">
    <property type="component" value="Unassembled WGS sequence"/>
</dbReference>
<feature type="compositionally biased region" description="Polar residues" evidence="1">
    <location>
        <begin position="1455"/>
        <end position="1464"/>
    </location>
</feature>
<feature type="compositionally biased region" description="Acidic residues" evidence="1">
    <location>
        <begin position="654"/>
        <end position="667"/>
    </location>
</feature>
<dbReference type="Pfam" id="PF02318">
    <property type="entry name" value="FYVE_2"/>
    <property type="match status" value="1"/>
</dbReference>
<proteinExistence type="predicted"/>